<evidence type="ECO:0000313" key="2">
    <source>
        <dbReference type="Proteomes" id="UP001239213"/>
    </source>
</evidence>
<proteinExistence type="predicted"/>
<accession>A0AAI9V9V5</accession>
<comment type="caution">
    <text evidence="1">The sequence shown here is derived from an EMBL/GenBank/DDBJ whole genome shotgun (WGS) entry which is preliminary data.</text>
</comment>
<sequence>MSASPASQVCKAPGGSGHCPVLGDFEKPSLLRKNRSKPYALHLQLC</sequence>
<gene>
    <name evidence="1" type="ORF">CCUS01_17265</name>
</gene>
<dbReference type="Proteomes" id="UP001239213">
    <property type="component" value="Unassembled WGS sequence"/>
</dbReference>
<name>A0AAI9V9V5_9PEZI</name>
<reference evidence="1" key="1">
    <citation type="submission" date="2016-11" db="EMBL/GenBank/DDBJ databases">
        <title>The genome sequence of Colletotrichum cuscutae.</title>
        <authorList>
            <person name="Baroncelli R."/>
        </authorList>
    </citation>
    <scope>NUCLEOTIDE SEQUENCE</scope>
    <source>
        <strain evidence="1">IMI 304802</strain>
    </source>
</reference>
<dbReference type="AlphaFoldDB" id="A0AAI9V9V5"/>
<dbReference type="EMBL" id="MPDP01000182">
    <property type="protein sequence ID" value="KAK1472795.1"/>
    <property type="molecule type" value="Genomic_DNA"/>
</dbReference>
<organism evidence="1 2">
    <name type="scientific">Colletotrichum cuscutae</name>
    <dbReference type="NCBI Taxonomy" id="1209917"/>
    <lineage>
        <taxon>Eukaryota</taxon>
        <taxon>Fungi</taxon>
        <taxon>Dikarya</taxon>
        <taxon>Ascomycota</taxon>
        <taxon>Pezizomycotina</taxon>
        <taxon>Sordariomycetes</taxon>
        <taxon>Hypocreomycetidae</taxon>
        <taxon>Glomerellales</taxon>
        <taxon>Glomerellaceae</taxon>
        <taxon>Colletotrichum</taxon>
        <taxon>Colletotrichum acutatum species complex</taxon>
    </lineage>
</organism>
<evidence type="ECO:0000313" key="1">
    <source>
        <dbReference type="EMBL" id="KAK1472795.1"/>
    </source>
</evidence>
<keyword evidence="2" id="KW-1185">Reference proteome</keyword>
<protein>
    <submittedName>
        <fullName evidence="1">Uncharacterized protein</fullName>
    </submittedName>
</protein>